<protein>
    <submittedName>
        <fullName evidence="5">Uncharacterized protein</fullName>
    </submittedName>
</protein>
<evidence type="ECO:0000313" key="6">
    <source>
        <dbReference type="Proteomes" id="UP001333996"/>
    </source>
</evidence>
<proteinExistence type="predicted"/>
<dbReference type="EMBL" id="JAYWVC010000207">
    <property type="protein sequence ID" value="MED7827151.1"/>
    <property type="molecule type" value="Genomic_DNA"/>
</dbReference>
<comment type="caution">
    <text evidence="5">The sequence shown here is derived from an EMBL/GenBank/DDBJ whole genome shotgun (WGS) entry which is preliminary data.</text>
</comment>
<dbReference type="RefSeq" id="WP_329511536.1">
    <property type="nucleotide sequence ID" value="NZ_BAAAYZ010000152.1"/>
</dbReference>
<evidence type="ECO:0000313" key="5">
    <source>
        <dbReference type="EMBL" id="MED7827151.1"/>
    </source>
</evidence>
<sequence length="65" mass="6988">MYTVTPDEAFVIDRLPGRERVLIASPCSGHGFKHSAAIGEALAQLVTDGTATLDLAPFALDRFTR</sequence>
<organism evidence="5 6">
    <name type="scientific">Streptomyces chiangmaiensis</name>
    <dbReference type="NCBI Taxonomy" id="766497"/>
    <lineage>
        <taxon>Bacteria</taxon>
        <taxon>Bacillati</taxon>
        <taxon>Actinomycetota</taxon>
        <taxon>Actinomycetes</taxon>
        <taxon>Kitasatosporales</taxon>
        <taxon>Streptomycetaceae</taxon>
        <taxon>Streptomyces</taxon>
    </lineage>
</organism>
<dbReference type="PANTHER" id="PTHR10961">
    <property type="entry name" value="PEROXISOMAL SARCOSINE OXIDASE"/>
    <property type="match status" value="1"/>
</dbReference>
<dbReference type="InterPro" id="IPR045170">
    <property type="entry name" value="MTOX"/>
</dbReference>
<name>A0ABU7FSR1_9ACTN</name>
<evidence type="ECO:0000256" key="4">
    <source>
        <dbReference type="ARBA" id="ARBA00023002"/>
    </source>
</evidence>
<keyword evidence="2" id="KW-0285">Flavoprotein</keyword>
<reference evidence="5" key="1">
    <citation type="submission" date="2024-01" db="EMBL/GenBank/DDBJ databases">
        <title>First draft genome sequence data of TA4-1, the type strain of Gram-positive actinobacterium Streptomyces chiangmaiensis.</title>
        <authorList>
            <person name="Yasawong M."/>
            <person name="Nantapong N."/>
        </authorList>
    </citation>
    <scope>NUCLEOTIDE SEQUENCE</scope>
    <source>
        <strain evidence="5">TA4-1</strain>
    </source>
</reference>
<keyword evidence="6" id="KW-1185">Reference proteome</keyword>
<dbReference type="Gene3D" id="3.50.50.60">
    <property type="entry name" value="FAD/NAD(P)-binding domain"/>
    <property type="match status" value="1"/>
</dbReference>
<evidence type="ECO:0000256" key="1">
    <source>
        <dbReference type="ARBA" id="ARBA00001974"/>
    </source>
</evidence>
<gene>
    <name evidence="5" type="ORF">VXC91_35850</name>
</gene>
<dbReference type="InterPro" id="IPR036188">
    <property type="entry name" value="FAD/NAD-bd_sf"/>
</dbReference>
<comment type="cofactor">
    <cofactor evidence="1">
        <name>FAD</name>
        <dbReference type="ChEBI" id="CHEBI:57692"/>
    </cofactor>
</comment>
<keyword evidence="4" id="KW-0560">Oxidoreductase</keyword>
<evidence type="ECO:0000256" key="2">
    <source>
        <dbReference type="ARBA" id="ARBA00022630"/>
    </source>
</evidence>
<evidence type="ECO:0000256" key="3">
    <source>
        <dbReference type="ARBA" id="ARBA00022827"/>
    </source>
</evidence>
<accession>A0ABU7FSR1</accession>
<dbReference type="Proteomes" id="UP001333996">
    <property type="component" value="Unassembled WGS sequence"/>
</dbReference>
<keyword evidence="3" id="KW-0274">FAD</keyword>
<dbReference type="PANTHER" id="PTHR10961:SF7">
    <property type="entry name" value="FAD DEPENDENT OXIDOREDUCTASE DOMAIN-CONTAINING PROTEIN"/>
    <property type="match status" value="1"/>
</dbReference>
<dbReference type="SUPFAM" id="SSF51905">
    <property type="entry name" value="FAD/NAD(P)-binding domain"/>
    <property type="match status" value="1"/>
</dbReference>